<gene>
    <name evidence="2" type="ORF">DFR49_3821</name>
</gene>
<dbReference type="SUPFAM" id="SSF55486">
    <property type="entry name" value="Metalloproteases ('zincins'), catalytic domain"/>
    <property type="match status" value="1"/>
</dbReference>
<dbReference type="InterPro" id="IPR027268">
    <property type="entry name" value="Peptidase_M4/M1_CTD_sf"/>
</dbReference>
<keyword evidence="1" id="KW-0732">Signal</keyword>
<proteinExistence type="predicted"/>
<feature type="signal peptide" evidence="1">
    <location>
        <begin position="1"/>
        <end position="21"/>
    </location>
</feature>
<sequence length="567" mass="62372">MKPFFLIPVVLVGAMSPAPIAATSIQQAPQLDIVLKPTRIDPAAGTGEVDIGMTLTGVSAAQGAVLLAHQPGGPRMTRPIGIADMLVTDAAGAVPLDRGMEDGMEVWRAGRGVHGDVRVRYRTVIDNSVGGILSSIPYVDGPGVSGIGSMLLAIPQLEGDYRIAVRWDLSGLPTGARAATTYADGDFTLPAGPIARLDRTLFMAGVINEAPREESGGFKALWTGSPQFDLPEAMDWSAKAYHFYSRFFADPVEPRYRIFLRENPYNPGNGTATIGAFAMGFGKTTTAKKMKTILGHEMTHTWTANELGKWYTEGDAVYYQARLPWQAGLIPIGEYLTDINLTAARYYTSEVIDAPDKDVVPNFWDDLRYNVLSYDRGAMYFAMLNGEIVHRSGGARSIDDLVRAMVAIRRDEGKEPTEQDWIAMLRRELGDKGVRIHEGMMSGTMRMVPRSDAFGPCFRRVEAEVRRYDLGFGGPQLKRLKVVENLRPGSEAAKAGLRNGDRLDYADSTEGTMRHPDMKLTVKVTRGDRTFETSFLPRGAPMRIYQWELAPESATQQDDRCRAGDRH</sequence>
<evidence type="ECO:0000256" key="1">
    <source>
        <dbReference type="SAM" id="SignalP"/>
    </source>
</evidence>
<comment type="caution">
    <text evidence="2">The sequence shown here is derived from an EMBL/GenBank/DDBJ whole genome shotgun (WGS) entry which is preliminary data.</text>
</comment>
<dbReference type="AlphaFoldDB" id="A0A397NX04"/>
<protein>
    <submittedName>
        <fullName evidence="2">Putative metalloprotease with PDZ domain</fullName>
    </submittedName>
</protein>
<feature type="chain" id="PRO_5017416807" evidence="1">
    <location>
        <begin position="22"/>
        <end position="567"/>
    </location>
</feature>
<dbReference type="GO" id="GO:0008237">
    <property type="term" value="F:metallopeptidase activity"/>
    <property type="evidence" value="ECO:0007669"/>
    <property type="project" value="UniProtKB-KW"/>
</dbReference>
<name>A0A397NX04_9SPHN</name>
<accession>A0A397NX04</accession>
<keyword evidence="2" id="KW-0645">Protease</keyword>
<evidence type="ECO:0000313" key="3">
    <source>
        <dbReference type="Proteomes" id="UP000266568"/>
    </source>
</evidence>
<keyword evidence="2" id="KW-0378">Hydrolase</keyword>
<dbReference type="OrthoDB" id="7521939at2"/>
<dbReference type="EMBL" id="QXDC01000004">
    <property type="protein sequence ID" value="RIA37931.1"/>
    <property type="molecule type" value="Genomic_DNA"/>
</dbReference>
<dbReference type="GO" id="GO:0006508">
    <property type="term" value="P:proteolysis"/>
    <property type="evidence" value="ECO:0007669"/>
    <property type="project" value="UniProtKB-KW"/>
</dbReference>
<keyword evidence="2" id="KW-0482">Metalloprotease</keyword>
<dbReference type="Proteomes" id="UP000266568">
    <property type="component" value="Unassembled WGS sequence"/>
</dbReference>
<keyword evidence="3" id="KW-1185">Reference proteome</keyword>
<evidence type="ECO:0000313" key="2">
    <source>
        <dbReference type="EMBL" id="RIA37931.1"/>
    </source>
</evidence>
<dbReference type="Gene3D" id="1.10.390.10">
    <property type="entry name" value="Neutral Protease Domain 2"/>
    <property type="match status" value="1"/>
</dbReference>
<reference evidence="2 3" key="1">
    <citation type="submission" date="2018-08" db="EMBL/GenBank/DDBJ databases">
        <title>Genomic Encyclopedia of Type Strains, Phase IV (KMG-IV): sequencing the most valuable type-strain genomes for metagenomic binning, comparative biology and taxonomic classification.</title>
        <authorList>
            <person name="Goeker M."/>
        </authorList>
    </citation>
    <scope>NUCLEOTIDE SEQUENCE [LARGE SCALE GENOMIC DNA]</scope>
    <source>
        <strain evidence="2 3">DSM 25527</strain>
    </source>
</reference>
<dbReference type="RefSeq" id="WP_119037167.1">
    <property type="nucleotide sequence ID" value="NZ_QXDC01000004.1"/>
</dbReference>
<organism evidence="2 3">
    <name type="scientific">Hephaestia caeni</name>
    <dbReference type="NCBI Taxonomy" id="645617"/>
    <lineage>
        <taxon>Bacteria</taxon>
        <taxon>Pseudomonadati</taxon>
        <taxon>Pseudomonadota</taxon>
        <taxon>Alphaproteobacteria</taxon>
        <taxon>Sphingomonadales</taxon>
        <taxon>Sphingomonadaceae</taxon>
        <taxon>Hephaestia</taxon>
    </lineage>
</organism>